<name>A0A1H8Q5E6_9BACL</name>
<dbReference type="Proteomes" id="UP000198809">
    <property type="component" value="Unassembled WGS sequence"/>
</dbReference>
<dbReference type="AlphaFoldDB" id="A0A1H8Q5E6"/>
<protein>
    <submittedName>
        <fullName evidence="1">Uncharacterized protein</fullName>
    </submittedName>
</protein>
<dbReference type="EMBL" id="FODH01000008">
    <property type="protein sequence ID" value="SEO49449.1"/>
    <property type="molecule type" value="Genomic_DNA"/>
</dbReference>
<accession>A0A1H8Q5E6</accession>
<evidence type="ECO:0000313" key="1">
    <source>
        <dbReference type="EMBL" id="SEO49449.1"/>
    </source>
</evidence>
<gene>
    <name evidence="1" type="ORF">SAMN04487895_10878</name>
</gene>
<reference evidence="1 2" key="1">
    <citation type="submission" date="2016-10" db="EMBL/GenBank/DDBJ databases">
        <authorList>
            <person name="de Groot N.N."/>
        </authorList>
    </citation>
    <scope>NUCLEOTIDE SEQUENCE [LARGE SCALE GENOMIC DNA]</scope>
    <source>
        <strain evidence="1 2">CGMCC 1.10238</strain>
    </source>
</reference>
<organism evidence="1 2">
    <name type="scientific">Paenibacillus sophorae</name>
    <dbReference type="NCBI Taxonomy" id="1333845"/>
    <lineage>
        <taxon>Bacteria</taxon>
        <taxon>Bacillati</taxon>
        <taxon>Bacillota</taxon>
        <taxon>Bacilli</taxon>
        <taxon>Bacillales</taxon>
        <taxon>Paenibacillaceae</taxon>
        <taxon>Paenibacillus</taxon>
    </lineage>
</organism>
<sequence>MGAPLKSLANVLTLPNIISSAVRGSHFGISVFSKRLGVNFKGFDKRSQSKAGTVRVMWTVPAHIHLLSSLRGVERTEFFHHFNRFGIPFPASGLKPADDGAAIFFL</sequence>
<proteinExistence type="predicted"/>
<evidence type="ECO:0000313" key="2">
    <source>
        <dbReference type="Proteomes" id="UP000198809"/>
    </source>
</evidence>